<reference evidence="2 3" key="1">
    <citation type="submission" date="2019-08" db="EMBL/GenBank/DDBJ databases">
        <title>Whole genome of Aphis craccivora.</title>
        <authorList>
            <person name="Voronova N.V."/>
            <person name="Shulinski R.S."/>
            <person name="Bandarenka Y.V."/>
            <person name="Zhorov D.G."/>
            <person name="Warner D."/>
        </authorList>
    </citation>
    <scope>NUCLEOTIDE SEQUENCE [LARGE SCALE GENOMIC DNA]</scope>
    <source>
        <strain evidence="2">180601</strain>
        <tissue evidence="2">Whole Body</tissue>
    </source>
</reference>
<keyword evidence="3" id="KW-1185">Reference proteome</keyword>
<comment type="caution">
    <text evidence="2">The sequence shown here is derived from an EMBL/GenBank/DDBJ whole genome shotgun (WGS) entry which is preliminary data.</text>
</comment>
<evidence type="ECO:0000256" key="1">
    <source>
        <dbReference type="SAM" id="Phobius"/>
    </source>
</evidence>
<keyword evidence="1" id="KW-0472">Membrane</keyword>
<organism evidence="2 3">
    <name type="scientific">Aphis craccivora</name>
    <name type="common">Cowpea aphid</name>
    <dbReference type="NCBI Taxonomy" id="307492"/>
    <lineage>
        <taxon>Eukaryota</taxon>
        <taxon>Metazoa</taxon>
        <taxon>Ecdysozoa</taxon>
        <taxon>Arthropoda</taxon>
        <taxon>Hexapoda</taxon>
        <taxon>Insecta</taxon>
        <taxon>Pterygota</taxon>
        <taxon>Neoptera</taxon>
        <taxon>Paraneoptera</taxon>
        <taxon>Hemiptera</taxon>
        <taxon>Sternorrhyncha</taxon>
        <taxon>Aphidomorpha</taxon>
        <taxon>Aphidoidea</taxon>
        <taxon>Aphididae</taxon>
        <taxon>Aphidini</taxon>
        <taxon>Aphis</taxon>
        <taxon>Aphis</taxon>
    </lineage>
</organism>
<evidence type="ECO:0000313" key="3">
    <source>
        <dbReference type="Proteomes" id="UP000478052"/>
    </source>
</evidence>
<sequence>ITNVFGGKKKFARLQESCSDGLVLVLVLQLWYCFGLVLVSLILVLVLLDQYRLGLDLGIGIQQESCETARPRPNLIITTPKPHYHGWFYKIRFNYFWSSGRQ</sequence>
<keyword evidence="1" id="KW-1133">Transmembrane helix</keyword>
<dbReference type="EMBL" id="VUJU01002727">
    <property type="protein sequence ID" value="KAF0760292.1"/>
    <property type="molecule type" value="Genomic_DNA"/>
</dbReference>
<proteinExistence type="predicted"/>
<dbReference type="Proteomes" id="UP000478052">
    <property type="component" value="Unassembled WGS sequence"/>
</dbReference>
<feature type="transmembrane region" description="Helical" evidence="1">
    <location>
        <begin position="21"/>
        <end position="48"/>
    </location>
</feature>
<keyword evidence="1" id="KW-0812">Transmembrane</keyword>
<feature type="non-terminal residue" evidence="2">
    <location>
        <position position="1"/>
    </location>
</feature>
<evidence type="ECO:0000313" key="2">
    <source>
        <dbReference type="EMBL" id="KAF0760292.1"/>
    </source>
</evidence>
<gene>
    <name evidence="2" type="ORF">FWK35_00030492</name>
</gene>
<accession>A0A6G0YRQ1</accession>
<name>A0A6G0YRQ1_APHCR</name>
<protein>
    <submittedName>
        <fullName evidence="2">Uncharacterized protein</fullName>
    </submittedName>
</protein>
<dbReference type="AlphaFoldDB" id="A0A6G0YRQ1"/>